<comment type="caution">
    <text evidence="2">The sequence shown here is derived from an EMBL/GenBank/DDBJ whole genome shotgun (WGS) entry which is preliminary data.</text>
</comment>
<proteinExistence type="predicted"/>
<evidence type="ECO:0000256" key="1">
    <source>
        <dbReference type="SAM" id="SignalP"/>
    </source>
</evidence>
<dbReference type="Proteomes" id="UP000034894">
    <property type="component" value="Unassembled WGS sequence"/>
</dbReference>
<accession>A0A0G1DMC0</accession>
<dbReference type="STRING" id="1618443.UV73_C0001G0213"/>
<keyword evidence="1" id="KW-0732">Signal</keyword>
<feature type="signal peptide" evidence="1">
    <location>
        <begin position="1"/>
        <end position="23"/>
    </location>
</feature>
<feature type="chain" id="PRO_5002536680" evidence="1">
    <location>
        <begin position="24"/>
        <end position="415"/>
    </location>
</feature>
<dbReference type="EMBL" id="LCFP01000001">
    <property type="protein sequence ID" value="KKS98692.1"/>
    <property type="molecule type" value="Genomic_DNA"/>
</dbReference>
<gene>
    <name evidence="2" type="ORF">UV73_C0001G0213</name>
</gene>
<evidence type="ECO:0000313" key="3">
    <source>
        <dbReference type="Proteomes" id="UP000034894"/>
    </source>
</evidence>
<protein>
    <submittedName>
        <fullName evidence="2">Uncharacterized protein</fullName>
    </submittedName>
</protein>
<dbReference type="AlphaFoldDB" id="A0A0G1DMC0"/>
<organism evidence="2 3">
    <name type="scientific">Candidatus Gottesmanbacteria bacterium GW2011_GWA2_43_14</name>
    <dbReference type="NCBI Taxonomy" id="1618443"/>
    <lineage>
        <taxon>Bacteria</taxon>
        <taxon>Candidatus Gottesmaniibacteriota</taxon>
    </lineage>
</organism>
<name>A0A0G1DMC0_9BACT</name>
<evidence type="ECO:0000313" key="2">
    <source>
        <dbReference type="EMBL" id="KKS98692.1"/>
    </source>
</evidence>
<sequence>MKKIATLVGSAALLAAAFVPAIAATNECVNSTTGPFSNNTCTIKNTDVITVNNVNDAQIKNYVTSNSNTGYNEASLNTLGGTIKTGDATNNTTVSSVANINTTNITSALGAASNRGENSITGPYSNNSAWIENEQRINLYNSNTATVKNNVDADSNTGYNKANTNTGPASVDTGDAWLGLLVNTHVNDNYNDIRGSAGGTGTNVAENLTTGPFSNNDVAIYNRFLANVTNVNDLQVKNYVDAGANTGYNEAKTNTLGGDIFTGDAAAGVGVNTEGNINTTRIAMALGGFNNYGSNSVTGPDGSGKDPSVWIENTREVTVDNWNNKCESHNADRIDKPLWSRWFGRDGGSDNLSEDHEGECNPDNLGVLNNVDSYSDTGYNLSNTNTGGGSVEAGFAELLQQVLVHMNDTLTEILP</sequence>
<reference evidence="2 3" key="1">
    <citation type="journal article" date="2015" name="Nature">
        <title>rRNA introns, odd ribosomes, and small enigmatic genomes across a large radiation of phyla.</title>
        <authorList>
            <person name="Brown C.T."/>
            <person name="Hug L.A."/>
            <person name="Thomas B.C."/>
            <person name="Sharon I."/>
            <person name="Castelle C.J."/>
            <person name="Singh A."/>
            <person name="Wilkins M.J."/>
            <person name="Williams K.H."/>
            <person name="Banfield J.F."/>
        </authorList>
    </citation>
    <scope>NUCLEOTIDE SEQUENCE [LARGE SCALE GENOMIC DNA]</scope>
</reference>